<keyword evidence="5" id="KW-1185">Reference proteome</keyword>
<comment type="similarity">
    <text evidence="1">Belongs to the patched family.</text>
</comment>
<dbReference type="Proteomes" id="UP001230188">
    <property type="component" value="Unassembled WGS sequence"/>
</dbReference>
<proteinExistence type="inferred from homology"/>
<dbReference type="InterPro" id="IPR053958">
    <property type="entry name" value="HMGCR/SNAP/NPC1-like_SSD"/>
</dbReference>
<feature type="transmembrane region" description="Helical" evidence="2">
    <location>
        <begin position="726"/>
        <end position="743"/>
    </location>
</feature>
<feature type="non-terminal residue" evidence="4">
    <location>
        <position position="1"/>
    </location>
</feature>
<dbReference type="GO" id="GO:0016020">
    <property type="term" value="C:membrane"/>
    <property type="evidence" value="ECO:0007669"/>
    <property type="project" value="TreeGrafter"/>
</dbReference>
<dbReference type="SUPFAM" id="SSF82866">
    <property type="entry name" value="Multidrug efflux transporter AcrB transmembrane domain"/>
    <property type="match status" value="2"/>
</dbReference>
<name>A0AAD7UQ98_9STRA</name>
<feature type="transmembrane region" description="Helical" evidence="2">
    <location>
        <begin position="806"/>
        <end position="831"/>
    </location>
</feature>
<feature type="domain" description="SSD" evidence="3">
    <location>
        <begin position="249"/>
        <end position="449"/>
    </location>
</feature>
<reference evidence="4" key="1">
    <citation type="submission" date="2023-01" db="EMBL/GenBank/DDBJ databases">
        <title>Metagenome sequencing of chrysophaentin producing Chrysophaeum taylorii.</title>
        <authorList>
            <person name="Davison J."/>
            <person name="Bewley C."/>
        </authorList>
    </citation>
    <scope>NUCLEOTIDE SEQUENCE</scope>
    <source>
        <strain evidence="4">NIES-1699</strain>
    </source>
</reference>
<evidence type="ECO:0000256" key="2">
    <source>
        <dbReference type="SAM" id="Phobius"/>
    </source>
</evidence>
<dbReference type="EMBL" id="JAQMWT010000001">
    <property type="protein sequence ID" value="KAJ8614618.1"/>
    <property type="molecule type" value="Genomic_DNA"/>
</dbReference>
<dbReference type="InterPro" id="IPR000731">
    <property type="entry name" value="SSD"/>
</dbReference>
<keyword evidence="2" id="KW-0812">Transmembrane</keyword>
<keyword evidence="2" id="KW-0472">Membrane</keyword>
<dbReference type="PROSITE" id="PS50156">
    <property type="entry name" value="SSD"/>
    <property type="match status" value="1"/>
</dbReference>
<evidence type="ECO:0000256" key="1">
    <source>
        <dbReference type="ARBA" id="ARBA00005585"/>
    </source>
</evidence>
<dbReference type="Gene3D" id="1.20.1640.10">
    <property type="entry name" value="Multidrug efflux transporter AcrB transmembrane domain"/>
    <property type="match status" value="2"/>
</dbReference>
<keyword evidence="2" id="KW-1133">Transmembrane helix</keyword>
<organism evidence="4 5">
    <name type="scientific">Chrysophaeum taylorii</name>
    <dbReference type="NCBI Taxonomy" id="2483200"/>
    <lineage>
        <taxon>Eukaryota</taxon>
        <taxon>Sar</taxon>
        <taxon>Stramenopiles</taxon>
        <taxon>Ochrophyta</taxon>
        <taxon>Pelagophyceae</taxon>
        <taxon>Pelagomonadales</taxon>
        <taxon>Pelagomonadaceae</taxon>
        <taxon>Chrysophaeum</taxon>
    </lineage>
</organism>
<evidence type="ECO:0000313" key="5">
    <source>
        <dbReference type="Proteomes" id="UP001230188"/>
    </source>
</evidence>
<evidence type="ECO:0000313" key="4">
    <source>
        <dbReference type="EMBL" id="KAJ8614618.1"/>
    </source>
</evidence>
<feature type="transmembrane region" description="Helical" evidence="2">
    <location>
        <begin position="252"/>
        <end position="270"/>
    </location>
</feature>
<dbReference type="Pfam" id="PF12349">
    <property type="entry name" value="Sterol-sensing"/>
    <property type="match status" value="1"/>
</dbReference>
<dbReference type="AlphaFoldDB" id="A0AAD7UQ98"/>
<dbReference type="PANTHER" id="PTHR10796">
    <property type="entry name" value="PATCHED-RELATED"/>
    <property type="match status" value="1"/>
</dbReference>
<protein>
    <recommendedName>
        <fullName evidence="3">SSD domain-containing protein</fullName>
    </recommendedName>
</protein>
<sequence length="922" mass="103164">QDILYSSFVTVCAIGWIELDEETRVERLYTPQHTKTFNDRDWVEERFGDDPDAALYYLNRRGSETSVLSKEALLEVFDLYDLVMTISAESQERGFDERSCEKVYWRREGVELASPTTTCQKESILAFWDYNRTKLVEDPDVLTTINREDKVDCCSRSYEYVSLDSVVGKFRYEDPTDPSKVTGAGALSNTFFLETHLNRKSRLDPHTYRLMRKFSDKLLDRRSLTYFERPMPATAYDFDQSYNDAWDNDQVFVTYAIIIIIVYAFVATYSPRSRERSRGLLGLGAVLTVILSTVESQSLCVFLNCMSVLAAAFGIAIGLNVPFSPSTTVAFRVAIFLVLGIGLDDSFVIMGAVEDRLDDDPSISPLDSDARQVIASSATVEDVTAKRIVHTLASAGPSITVTSLTDAAAFIAGSFVDIPDIAAFNRFCAVSVLVDYAMQLTFFVALFTLDQRRRLREKVEEIKRREAGAPDPSCCSCLVSCCCATRWAKNRIKRNAGDRAEDHVEDIKANEAEARDVVTDYSNKKSSVDQAASDNPEIYFWGTTYANTLLSPVGRIFVLSSFIALLVLAIVGTLQIEMDIEDYWGVVTNPALRAFNFEKKHFGSTTQTVGVYTKRTNYYENREAFYGMLDDYAGLNFVVRSSLDSNWYSAYDAWLNETNQTNSNYDEWLEKLETFLSTDEGVDYSQKVVFDDSLGVVATHVDSSWETEGIFGGDGMRRMRKARKKVRGTPLGTVIVYQQYFVWNESFNTILRTTVRAIAGASVTILVILILILGNIVAAFMVACAVAFVCISTLGALYWFNDELNYITSFFIIIAVGLSADAPAHVMHAYLDSRASTRRERARVALEKLGPSVFKGGISTITGVVITGGCITYIFLSFFRYLMTILVLALFNGLAVMPVVCSLIGPMPTHNLFGNYQSGHDT</sequence>
<evidence type="ECO:0000259" key="3">
    <source>
        <dbReference type="PROSITE" id="PS50156"/>
    </source>
</evidence>
<gene>
    <name evidence="4" type="ORF">CTAYLR_008988</name>
</gene>
<feature type="transmembrane region" description="Helical" evidence="2">
    <location>
        <begin position="301"/>
        <end position="321"/>
    </location>
</feature>
<comment type="caution">
    <text evidence="4">The sequence shown here is derived from an EMBL/GenBank/DDBJ whole genome shotgun (WGS) entry which is preliminary data.</text>
</comment>
<feature type="transmembrane region" description="Helical" evidence="2">
    <location>
        <begin position="852"/>
        <end position="875"/>
    </location>
</feature>
<feature type="transmembrane region" description="Helical" evidence="2">
    <location>
        <begin position="755"/>
        <end position="773"/>
    </location>
</feature>
<feature type="transmembrane region" description="Helical" evidence="2">
    <location>
        <begin position="424"/>
        <end position="449"/>
    </location>
</feature>
<feature type="transmembrane region" description="Helical" evidence="2">
    <location>
        <begin position="780"/>
        <end position="800"/>
    </location>
</feature>
<feature type="transmembrane region" description="Helical" evidence="2">
    <location>
        <begin position="277"/>
        <end position="295"/>
    </location>
</feature>
<accession>A0AAD7UQ98</accession>
<feature type="transmembrane region" description="Helical" evidence="2">
    <location>
        <begin position="881"/>
        <end position="904"/>
    </location>
</feature>
<dbReference type="PANTHER" id="PTHR10796:SF92">
    <property type="entry name" value="PATCHED-RELATED, ISOFORM A"/>
    <property type="match status" value="1"/>
</dbReference>
<feature type="transmembrane region" description="Helical" evidence="2">
    <location>
        <begin position="333"/>
        <end position="353"/>
    </location>
</feature>
<dbReference type="InterPro" id="IPR051697">
    <property type="entry name" value="Patched_domain-protein"/>
</dbReference>